<dbReference type="SUPFAM" id="SSF81301">
    <property type="entry name" value="Nucleotidyltransferase"/>
    <property type="match status" value="1"/>
</dbReference>
<dbReference type="CDD" id="cd05399">
    <property type="entry name" value="NT_Rel-Spo_like"/>
    <property type="match status" value="1"/>
</dbReference>
<evidence type="ECO:0000256" key="6">
    <source>
        <dbReference type="PROSITE-ProRule" id="PRU00182"/>
    </source>
</evidence>
<dbReference type="GO" id="GO:0003723">
    <property type="term" value="F:RNA binding"/>
    <property type="evidence" value="ECO:0007669"/>
    <property type="project" value="UniProtKB-KW"/>
</dbReference>
<keyword evidence="4" id="KW-0547">Nucleotide-binding</keyword>
<dbReference type="AlphaFoldDB" id="A0A9E7GHF0"/>
<dbReference type="InterPro" id="IPR006674">
    <property type="entry name" value="HD_domain"/>
</dbReference>
<dbReference type="SUPFAM" id="SSF109604">
    <property type="entry name" value="HD-domain/PDEase-like"/>
    <property type="match status" value="1"/>
</dbReference>
<evidence type="ECO:0000259" key="7">
    <source>
        <dbReference type="PROSITE" id="PS51831"/>
    </source>
</evidence>
<dbReference type="Pfam" id="PF04607">
    <property type="entry name" value="RelA_SpoT"/>
    <property type="match status" value="1"/>
</dbReference>
<dbReference type="GO" id="GO:0015969">
    <property type="term" value="P:guanosine tetraphosphate metabolic process"/>
    <property type="evidence" value="ECO:0007669"/>
    <property type="project" value="InterPro"/>
</dbReference>
<dbReference type="EC" id="2.7.6.5" evidence="2"/>
<dbReference type="Proteomes" id="UP001055439">
    <property type="component" value="Chromosome 7"/>
</dbReference>
<dbReference type="Pfam" id="PF13328">
    <property type="entry name" value="HD_4"/>
    <property type="match status" value="1"/>
</dbReference>
<dbReference type="FunFam" id="1.10.3210.10:FF:000001">
    <property type="entry name" value="GTP pyrophosphokinase RelA"/>
    <property type="match status" value="1"/>
</dbReference>
<dbReference type="InterPro" id="IPR043519">
    <property type="entry name" value="NT_sf"/>
</dbReference>
<keyword evidence="9" id="KW-1185">Reference proteome</keyword>
<dbReference type="PROSITE" id="PS50889">
    <property type="entry name" value="S4"/>
    <property type="match status" value="1"/>
</dbReference>
<dbReference type="GO" id="GO:0008728">
    <property type="term" value="F:GTP diphosphokinase activity"/>
    <property type="evidence" value="ECO:0007669"/>
    <property type="project" value="UniProtKB-EC"/>
</dbReference>
<evidence type="ECO:0000313" key="9">
    <source>
        <dbReference type="Proteomes" id="UP001055439"/>
    </source>
</evidence>
<evidence type="ECO:0000313" key="8">
    <source>
        <dbReference type="EMBL" id="URE14685.1"/>
    </source>
</evidence>
<keyword evidence="3" id="KW-0346">Stress response</keyword>
<dbReference type="EMBL" id="CP097509">
    <property type="protein sequence ID" value="URE14685.1"/>
    <property type="molecule type" value="Genomic_DNA"/>
</dbReference>
<feature type="domain" description="HD" evidence="7">
    <location>
        <begin position="252"/>
        <end position="356"/>
    </location>
</feature>
<dbReference type="InterPro" id="IPR007685">
    <property type="entry name" value="RelA_SpoT"/>
</dbReference>
<comment type="function">
    <text evidence="5">Probable ppGpp (guanosine 3'-diphosphate 5'-diphosphate) synthetase that may be involved in a rapid plant ppGpp-mediated response to pathogens and other stresses.</text>
</comment>
<comment type="similarity">
    <text evidence="1">Belongs to the RelA/SpoT family.</text>
</comment>
<dbReference type="SMART" id="SM00471">
    <property type="entry name" value="HDc"/>
    <property type="match status" value="1"/>
</dbReference>
<name>A0A9E7GHF0_9LILI</name>
<evidence type="ECO:0000256" key="1">
    <source>
        <dbReference type="ARBA" id="ARBA00007476"/>
    </source>
</evidence>
<dbReference type="GO" id="GO:0009507">
    <property type="term" value="C:chloroplast"/>
    <property type="evidence" value="ECO:0007669"/>
    <property type="project" value="TreeGrafter"/>
</dbReference>
<keyword evidence="6" id="KW-0694">RNA-binding</keyword>
<dbReference type="FunFam" id="3.30.460.10:FF:000001">
    <property type="entry name" value="GTP pyrophosphokinase RelA"/>
    <property type="match status" value="1"/>
</dbReference>
<sequence>MPVPVVALSAIAPGGVCFSSRSTSHGSSLDYEQNARFSSCSSPAVSSSSTCGRKPMQGGLSCLFSSSPSARLAPTTASTSLNDEHSSLCHDNELGSSYSYSPCSSSIKCGEHSPVSVFQNLASCSSRSPPLLRIPRDSNRVVDLRAGFQEGRKRGPSRKREVLPGALGSYLNYDSSSLPVSGGVGSVNAEDLPFDFEESLGELGTSVEPYANELLAGAQSRHKIFIDEFVVKAFYEADKAHKGQMRVSGDPYLQHCVETAVLLAKIGANATVVAAGLLHDTVDDSFMTHDYILREFGAGIADLVEGVSKLSHLSKLSRLNNTANRTVEADRLHTMFLAMTDARAVLIKLADRLHNMMTLEALPMVKQQRFAKETLVIFVPLANRLGISSWKEQLENLCFKHLHPEQYKKLSLKLLKSFDEAMISSAIKTLEKALKDRGISYQFLSGRCKSLYGIYSKMLKKNQTMDEIHDKHGLRLIVENEEDCYTALGIVHGLWPEVPGSFKDYMAHPKHNGYRSLHTVVLSQDMCPLEVQIRTKAMHLQAEFGIAAHWRYKEGDHQQCSFVLQIVEWARWVVSWQCETLNIDHPSSFGDDDSIRPPCPFPSSHSDSCPYFYSQQRDYTGPIFIIILENEKMTIRELPTDSTVMDLLERVGRGSARCPGYGFTVKEELRPRLNHQPINDPNQKLRMGDLVELTPAISDRSLTEYREEIQRMYDQD</sequence>
<dbReference type="CDD" id="cd00077">
    <property type="entry name" value="HDc"/>
    <property type="match status" value="1"/>
</dbReference>
<protein>
    <recommendedName>
        <fullName evidence="2">GTP diphosphokinase</fullName>
        <ecNumber evidence="2">2.7.6.5</ecNumber>
    </recommendedName>
</protein>
<dbReference type="PROSITE" id="PS51831">
    <property type="entry name" value="HD"/>
    <property type="match status" value="1"/>
</dbReference>
<evidence type="ECO:0000256" key="2">
    <source>
        <dbReference type="ARBA" id="ARBA00013251"/>
    </source>
</evidence>
<gene>
    <name evidence="8" type="ORF">MUK42_11428</name>
</gene>
<dbReference type="PANTHER" id="PTHR21262">
    <property type="entry name" value="GUANOSINE-3',5'-BIS DIPHOSPHATE 3'-PYROPHOSPHOHYDROLASE"/>
    <property type="match status" value="1"/>
</dbReference>
<reference evidence="8" key="1">
    <citation type="submission" date="2022-05" db="EMBL/GenBank/DDBJ databases">
        <title>The Musa troglodytarum L. genome provides insights into the mechanism of non-climacteric behaviour and enrichment of carotenoids.</title>
        <authorList>
            <person name="Wang J."/>
        </authorList>
    </citation>
    <scope>NUCLEOTIDE SEQUENCE</scope>
    <source>
        <tissue evidence="8">Leaf</tissue>
    </source>
</reference>
<dbReference type="SMART" id="SM00954">
    <property type="entry name" value="RelA_SpoT"/>
    <property type="match status" value="1"/>
</dbReference>
<evidence type="ECO:0000256" key="5">
    <source>
        <dbReference type="ARBA" id="ARBA00056217"/>
    </source>
</evidence>
<keyword evidence="4" id="KW-0342">GTP-binding</keyword>
<dbReference type="OrthoDB" id="430679at2759"/>
<proteinExistence type="inferred from homology"/>
<dbReference type="PANTHER" id="PTHR21262:SF38">
    <property type="entry name" value="GTP DIPHOSPHOKINASE"/>
    <property type="match status" value="1"/>
</dbReference>
<evidence type="ECO:0000256" key="3">
    <source>
        <dbReference type="ARBA" id="ARBA00023016"/>
    </source>
</evidence>
<accession>A0A9E7GHF0</accession>
<dbReference type="Gene3D" id="1.10.3210.10">
    <property type="entry name" value="Hypothetical protein af1432"/>
    <property type="match status" value="1"/>
</dbReference>
<evidence type="ECO:0000256" key="4">
    <source>
        <dbReference type="ARBA" id="ARBA00023134"/>
    </source>
</evidence>
<organism evidence="8 9">
    <name type="scientific">Musa troglodytarum</name>
    <name type="common">fe'i banana</name>
    <dbReference type="NCBI Taxonomy" id="320322"/>
    <lineage>
        <taxon>Eukaryota</taxon>
        <taxon>Viridiplantae</taxon>
        <taxon>Streptophyta</taxon>
        <taxon>Embryophyta</taxon>
        <taxon>Tracheophyta</taxon>
        <taxon>Spermatophyta</taxon>
        <taxon>Magnoliopsida</taxon>
        <taxon>Liliopsida</taxon>
        <taxon>Zingiberales</taxon>
        <taxon>Musaceae</taxon>
        <taxon>Musa</taxon>
    </lineage>
</organism>
<dbReference type="GO" id="GO:0005525">
    <property type="term" value="F:GTP binding"/>
    <property type="evidence" value="ECO:0007669"/>
    <property type="project" value="UniProtKB-KW"/>
</dbReference>
<dbReference type="Gene3D" id="3.30.460.10">
    <property type="entry name" value="Beta Polymerase, domain 2"/>
    <property type="match status" value="1"/>
</dbReference>
<dbReference type="InterPro" id="IPR003607">
    <property type="entry name" value="HD/PDEase_dom"/>
</dbReference>